<feature type="domain" description="DUF397" evidence="1">
    <location>
        <begin position="5"/>
        <end position="55"/>
    </location>
</feature>
<dbReference type="EMBL" id="BAABDO010000017">
    <property type="protein sequence ID" value="GAA4135117.1"/>
    <property type="molecule type" value="Genomic_DNA"/>
</dbReference>
<gene>
    <name evidence="2" type="ORF">GCM10022416_17440</name>
</gene>
<comment type="caution">
    <text evidence="2">The sequence shown here is derived from an EMBL/GenBank/DDBJ whole genome shotgun (WGS) entry which is preliminary data.</text>
</comment>
<dbReference type="InterPro" id="IPR007278">
    <property type="entry name" value="DUF397"/>
</dbReference>
<organism evidence="2 3">
    <name type="scientific">Actinomadura keratinilytica</name>
    <dbReference type="NCBI Taxonomy" id="547461"/>
    <lineage>
        <taxon>Bacteria</taxon>
        <taxon>Bacillati</taxon>
        <taxon>Actinomycetota</taxon>
        <taxon>Actinomycetes</taxon>
        <taxon>Streptosporangiales</taxon>
        <taxon>Thermomonosporaceae</taxon>
        <taxon>Actinomadura</taxon>
    </lineage>
</organism>
<sequence>MTSPVWRKSRRSTEGTTAQCVETAKLAGAVGVRGSRRPEGGHLVLTAEQFATLIRLINSNGPAL</sequence>
<reference evidence="3" key="1">
    <citation type="journal article" date="2019" name="Int. J. Syst. Evol. Microbiol.">
        <title>The Global Catalogue of Microorganisms (GCM) 10K type strain sequencing project: providing services to taxonomists for standard genome sequencing and annotation.</title>
        <authorList>
            <consortium name="The Broad Institute Genomics Platform"/>
            <consortium name="The Broad Institute Genome Sequencing Center for Infectious Disease"/>
            <person name="Wu L."/>
            <person name="Ma J."/>
        </authorList>
    </citation>
    <scope>NUCLEOTIDE SEQUENCE [LARGE SCALE GENOMIC DNA]</scope>
    <source>
        <strain evidence="3">JCM 17316</strain>
    </source>
</reference>
<dbReference type="Pfam" id="PF04149">
    <property type="entry name" value="DUF397"/>
    <property type="match status" value="1"/>
</dbReference>
<proteinExistence type="predicted"/>
<evidence type="ECO:0000259" key="1">
    <source>
        <dbReference type="Pfam" id="PF04149"/>
    </source>
</evidence>
<keyword evidence="3" id="KW-1185">Reference proteome</keyword>
<protein>
    <recommendedName>
        <fullName evidence="1">DUF397 domain-containing protein</fullName>
    </recommendedName>
</protein>
<name>A0ABP7YFW2_9ACTN</name>
<accession>A0ABP7YFW2</accession>
<evidence type="ECO:0000313" key="3">
    <source>
        <dbReference type="Proteomes" id="UP001500266"/>
    </source>
</evidence>
<dbReference type="RefSeq" id="WP_345019199.1">
    <property type="nucleotide sequence ID" value="NZ_BAABDO010000017.1"/>
</dbReference>
<dbReference type="Proteomes" id="UP001500266">
    <property type="component" value="Unassembled WGS sequence"/>
</dbReference>
<evidence type="ECO:0000313" key="2">
    <source>
        <dbReference type="EMBL" id="GAA4135117.1"/>
    </source>
</evidence>